<dbReference type="RefSeq" id="WP_183411952.1">
    <property type="nucleotide sequence ID" value="NZ_JACHYB010000001.1"/>
</dbReference>
<proteinExistence type="predicted"/>
<dbReference type="EMBL" id="JACHYB010000001">
    <property type="protein sequence ID" value="MBB3186023.1"/>
    <property type="molecule type" value="Genomic_DNA"/>
</dbReference>
<dbReference type="InterPro" id="IPR036515">
    <property type="entry name" value="Transposase_17_sf"/>
</dbReference>
<protein>
    <submittedName>
        <fullName evidence="2">REP element-mobilizing transposase RayT</fullName>
    </submittedName>
</protein>
<comment type="caution">
    <text evidence="2">The sequence shown here is derived from an EMBL/GenBank/DDBJ whole genome shotgun (WGS) entry which is preliminary data.</text>
</comment>
<dbReference type="AlphaFoldDB" id="A0A7W5DNW8"/>
<evidence type="ECO:0000259" key="1">
    <source>
        <dbReference type="SMART" id="SM01321"/>
    </source>
</evidence>
<dbReference type="InterPro" id="IPR002686">
    <property type="entry name" value="Transposase_17"/>
</dbReference>
<dbReference type="Gene3D" id="3.30.70.1290">
    <property type="entry name" value="Transposase IS200-like"/>
    <property type="match status" value="1"/>
</dbReference>
<dbReference type="PANTHER" id="PTHR34322">
    <property type="entry name" value="TRANSPOSASE, Y1_TNP DOMAIN-CONTAINING"/>
    <property type="match status" value="1"/>
</dbReference>
<dbReference type="GO" id="GO:0006313">
    <property type="term" value="P:DNA transposition"/>
    <property type="evidence" value="ECO:0007669"/>
    <property type="project" value="InterPro"/>
</dbReference>
<keyword evidence="3" id="KW-1185">Reference proteome</keyword>
<dbReference type="SUPFAM" id="SSF143422">
    <property type="entry name" value="Transposase IS200-like"/>
    <property type="match status" value="1"/>
</dbReference>
<evidence type="ECO:0000313" key="3">
    <source>
        <dbReference type="Proteomes" id="UP000544222"/>
    </source>
</evidence>
<dbReference type="PANTHER" id="PTHR34322:SF2">
    <property type="entry name" value="TRANSPOSASE IS200-LIKE DOMAIN-CONTAINING PROTEIN"/>
    <property type="match status" value="1"/>
</dbReference>
<dbReference type="Proteomes" id="UP000544222">
    <property type="component" value="Unassembled WGS sequence"/>
</dbReference>
<reference evidence="2 3" key="1">
    <citation type="submission" date="2020-08" db="EMBL/GenBank/DDBJ databases">
        <title>Genomic Encyclopedia of Type Strains, Phase IV (KMG-IV): sequencing the most valuable type-strain genomes for metagenomic binning, comparative biology and taxonomic classification.</title>
        <authorList>
            <person name="Goeker M."/>
        </authorList>
    </citation>
    <scope>NUCLEOTIDE SEQUENCE [LARGE SCALE GENOMIC DNA]</scope>
    <source>
        <strain evidence="2 3">DSM 27471</strain>
    </source>
</reference>
<feature type="domain" description="Transposase IS200-like" evidence="1">
    <location>
        <begin position="9"/>
        <end position="143"/>
    </location>
</feature>
<accession>A0A7W5DNW8</accession>
<dbReference type="GO" id="GO:0003677">
    <property type="term" value="F:DNA binding"/>
    <property type="evidence" value="ECO:0007669"/>
    <property type="project" value="InterPro"/>
</dbReference>
<name>A0A7W5DNW8_9PORP</name>
<organism evidence="2 3">
    <name type="scientific">Microbacter margulisiae</name>
    <dbReference type="NCBI Taxonomy" id="1350067"/>
    <lineage>
        <taxon>Bacteria</taxon>
        <taxon>Pseudomonadati</taxon>
        <taxon>Bacteroidota</taxon>
        <taxon>Bacteroidia</taxon>
        <taxon>Bacteroidales</taxon>
        <taxon>Porphyromonadaceae</taxon>
        <taxon>Microbacter</taxon>
    </lineage>
</organism>
<sequence length="208" mass="24823">MAEQKTPLGPGKYYHIYNRGINRCDLFYDNENYEYFLDLYQQYISPVTNTFAWVLMKNHFHLLVQILPPERWGNLNPEGFSNLRDLETKKRIYQQFSNLFNAYTKAFNKRYGRTGSLFEHPFRRKEIDSIEYLKRVIVYIHQNPVKHGFGEHPSGYPWSSYNTCISIKPTKLEREKVIGWFGSNTEFISSHNGKMETNDIEQWLDLDE</sequence>
<gene>
    <name evidence="2" type="ORF">FHX64_000186</name>
</gene>
<evidence type="ECO:0000313" key="2">
    <source>
        <dbReference type="EMBL" id="MBB3186023.1"/>
    </source>
</evidence>
<dbReference type="GO" id="GO:0004803">
    <property type="term" value="F:transposase activity"/>
    <property type="evidence" value="ECO:0007669"/>
    <property type="project" value="InterPro"/>
</dbReference>
<dbReference type="SMART" id="SM01321">
    <property type="entry name" value="Y1_Tnp"/>
    <property type="match status" value="1"/>
</dbReference>